<dbReference type="InterPro" id="IPR020846">
    <property type="entry name" value="MFS_dom"/>
</dbReference>
<dbReference type="PANTHER" id="PTHR42718">
    <property type="entry name" value="MAJOR FACILITATOR SUPERFAMILY MULTIDRUG TRANSPORTER MFSC"/>
    <property type="match status" value="1"/>
</dbReference>
<feature type="transmembrane region" description="Helical" evidence="7">
    <location>
        <begin position="165"/>
        <end position="183"/>
    </location>
</feature>
<feature type="transmembrane region" description="Helical" evidence="7">
    <location>
        <begin position="400"/>
        <end position="419"/>
    </location>
</feature>
<organism evidence="9 10">
    <name type="scientific">Lactovum miscens</name>
    <dbReference type="NCBI Taxonomy" id="190387"/>
    <lineage>
        <taxon>Bacteria</taxon>
        <taxon>Bacillati</taxon>
        <taxon>Bacillota</taxon>
        <taxon>Bacilli</taxon>
        <taxon>Lactobacillales</taxon>
        <taxon>Streptococcaceae</taxon>
        <taxon>Lactovum</taxon>
    </lineage>
</organism>
<dbReference type="Gene3D" id="1.20.1720.10">
    <property type="entry name" value="Multidrug resistance protein D"/>
    <property type="match status" value="1"/>
</dbReference>
<dbReference type="InterPro" id="IPR004638">
    <property type="entry name" value="EmrB-like"/>
</dbReference>
<gene>
    <name evidence="9" type="ORF">HNQ37_000987</name>
</gene>
<feature type="transmembrane region" description="Helical" evidence="7">
    <location>
        <begin position="111"/>
        <end position="131"/>
    </location>
</feature>
<dbReference type="GO" id="GO:0005886">
    <property type="term" value="C:plasma membrane"/>
    <property type="evidence" value="ECO:0007669"/>
    <property type="project" value="UniProtKB-SubCell"/>
</dbReference>
<dbReference type="EMBL" id="JACHHV010000014">
    <property type="protein sequence ID" value="MBB5888096.1"/>
    <property type="molecule type" value="Genomic_DNA"/>
</dbReference>
<accession>A0A841C2C6</accession>
<dbReference type="GO" id="GO:0022857">
    <property type="term" value="F:transmembrane transporter activity"/>
    <property type="evidence" value="ECO:0007669"/>
    <property type="project" value="InterPro"/>
</dbReference>
<feature type="transmembrane region" description="Helical" evidence="7">
    <location>
        <begin position="12"/>
        <end position="35"/>
    </location>
</feature>
<evidence type="ECO:0000256" key="3">
    <source>
        <dbReference type="ARBA" id="ARBA00022475"/>
    </source>
</evidence>
<dbReference type="InterPro" id="IPR011701">
    <property type="entry name" value="MFS"/>
</dbReference>
<keyword evidence="4 7" id="KW-0812">Transmembrane</keyword>
<feature type="domain" description="Major facilitator superfamily (MFS) profile" evidence="8">
    <location>
        <begin position="11"/>
        <end position="470"/>
    </location>
</feature>
<reference evidence="9 10" key="1">
    <citation type="submission" date="2020-08" db="EMBL/GenBank/DDBJ databases">
        <title>Genomic Encyclopedia of Type Strains, Phase IV (KMG-IV): sequencing the most valuable type-strain genomes for metagenomic binning, comparative biology and taxonomic classification.</title>
        <authorList>
            <person name="Goeker M."/>
        </authorList>
    </citation>
    <scope>NUCLEOTIDE SEQUENCE [LARGE SCALE GENOMIC DNA]</scope>
    <source>
        <strain evidence="9 10">DSM 14925</strain>
    </source>
</reference>
<evidence type="ECO:0000256" key="1">
    <source>
        <dbReference type="ARBA" id="ARBA00004651"/>
    </source>
</evidence>
<feature type="transmembrane region" description="Helical" evidence="7">
    <location>
        <begin position="138"/>
        <end position="159"/>
    </location>
</feature>
<dbReference type="PANTHER" id="PTHR42718:SF46">
    <property type="entry name" value="BLR6921 PROTEIN"/>
    <property type="match status" value="1"/>
</dbReference>
<evidence type="ECO:0000313" key="10">
    <source>
        <dbReference type="Proteomes" id="UP000562464"/>
    </source>
</evidence>
<evidence type="ECO:0000259" key="8">
    <source>
        <dbReference type="PROSITE" id="PS50850"/>
    </source>
</evidence>
<dbReference type="Gene3D" id="1.20.1250.20">
    <property type="entry name" value="MFS general substrate transporter like domains"/>
    <property type="match status" value="1"/>
</dbReference>
<feature type="transmembrane region" description="Helical" evidence="7">
    <location>
        <begin position="332"/>
        <end position="351"/>
    </location>
</feature>
<feature type="transmembrane region" description="Helical" evidence="7">
    <location>
        <begin position="357"/>
        <end position="374"/>
    </location>
</feature>
<protein>
    <submittedName>
        <fullName evidence="9">EmrB/QacA subfamily drug resistance transporter</fullName>
    </submittedName>
</protein>
<sequence length="476" mass="51863">MAGKVQPRIKALIAIGIFTFMSTLDGSIVNIALPTMSRELNVTTSQVTWVVTIYLIVISAIILIFGRLSDLIGKSKVTKIGWGIFIFGSFLAGLNLGQGLTILLIARVVQALGASMMMATSFGLVAQIFPIETRARALSINAMFVSVGAIAGPALGGLILQIASWNYIFWINVPIGIVAWIYGNRALPKDESHGSIKDIDLIGGLQMMIVLVLIFVTLNFAQVIGWTNPIILIAALFAIIFFVTFVITEKRKTIPLLNLNIFKSKLLSISLFMALLNFTVAMFSSILLPFYLQDFKGFVPGFAGLIMMCYPVGMLIFSPISGWMSDRIDKELVTFIGICLIVVAQVGYFFINATSSPYMVAGILFIQGSAMGTFQSPNNALIMETVERNYLGIVGSVNSLIRNVAFVLGTSVATISLFMSMSSQLGKKVTTYLKDQPGVFINGIHFSFEIALIVVLISWVLCLVRLLSRKRTVAGK</sequence>
<dbReference type="PRINTS" id="PR01036">
    <property type="entry name" value="TCRTETB"/>
</dbReference>
<dbReference type="PROSITE" id="PS50850">
    <property type="entry name" value="MFS"/>
    <property type="match status" value="1"/>
</dbReference>
<keyword evidence="10" id="KW-1185">Reference proteome</keyword>
<feature type="transmembrane region" description="Helical" evidence="7">
    <location>
        <begin position="298"/>
        <end position="320"/>
    </location>
</feature>
<dbReference type="CDD" id="cd17321">
    <property type="entry name" value="MFS_MMR_MDR_like"/>
    <property type="match status" value="1"/>
</dbReference>
<evidence type="ECO:0000256" key="5">
    <source>
        <dbReference type="ARBA" id="ARBA00022989"/>
    </source>
</evidence>
<feature type="transmembrane region" description="Helical" evidence="7">
    <location>
        <begin position="269"/>
        <end position="292"/>
    </location>
</feature>
<evidence type="ECO:0000256" key="6">
    <source>
        <dbReference type="ARBA" id="ARBA00023136"/>
    </source>
</evidence>
<evidence type="ECO:0000256" key="7">
    <source>
        <dbReference type="SAM" id="Phobius"/>
    </source>
</evidence>
<name>A0A841C2C6_9LACT</name>
<dbReference type="AlphaFoldDB" id="A0A841C2C6"/>
<proteinExistence type="predicted"/>
<dbReference type="RefSeq" id="WP_183539825.1">
    <property type="nucleotide sequence ID" value="NZ_DASWOY010000021.1"/>
</dbReference>
<comment type="subcellular location">
    <subcellularLocation>
        <location evidence="1">Cell membrane</location>
        <topology evidence="1">Multi-pass membrane protein</topology>
    </subcellularLocation>
</comment>
<feature type="transmembrane region" description="Helical" evidence="7">
    <location>
        <begin position="230"/>
        <end position="248"/>
    </location>
</feature>
<keyword evidence="6 7" id="KW-0472">Membrane</keyword>
<feature type="transmembrane region" description="Helical" evidence="7">
    <location>
        <begin position="47"/>
        <end position="68"/>
    </location>
</feature>
<feature type="transmembrane region" description="Helical" evidence="7">
    <location>
        <begin position="439"/>
        <end position="467"/>
    </location>
</feature>
<dbReference type="Proteomes" id="UP000562464">
    <property type="component" value="Unassembled WGS sequence"/>
</dbReference>
<keyword evidence="3" id="KW-1003">Cell membrane</keyword>
<feature type="transmembrane region" description="Helical" evidence="7">
    <location>
        <begin position="204"/>
        <end position="224"/>
    </location>
</feature>
<keyword evidence="2" id="KW-0813">Transport</keyword>
<dbReference type="NCBIfam" id="TIGR00711">
    <property type="entry name" value="efflux_EmrB"/>
    <property type="match status" value="1"/>
</dbReference>
<comment type="caution">
    <text evidence="9">The sequence shown here is derived from an EMBL/GenBank/DDBJ whole genome shotgun (WGS) entry which is preliminary data.</text>
</comment>
<evidence type="ECO:0000256" key="4">
    <source>
        <dbReference type="ARBA" id="ARBA00022692"/>
    </source>
</evidence>
<dbReference type="InterPro" id="IPR036259">
    <property type="entry name" value="MFS_trans_sf"/>
</dbReference>
<keyword evidence="5 7" id="KW-1133">Transmembrane helix</keyword>
<dbReference type="SUPFAM" id="SSF103473">
    <property type="entry name" value="MFS general substrate transporter"/>
    <property type="match status" value="1"/>
</dbReference>
<feature type="transmembrane region" description="Helical" evidence="7">
    <location>
        <begin position="80"/>
        <end position="105"/>
    </location>
</feature>
<evidence type="ECO:0000313" key="9">
    <source>
        <dbReference type="EMBL" id="MBB5888096.1"/>
    </source>
</evidence>
<evidence type="ECO:0000256" key="2">
    <source>
        <dbReference type="ARBA" id="ARBA00022448"/>
    </source>
</evidence>
<dbReference type="Pfam" id="PF07690">
    <property type="entry name" value="MFS_1"/>
    <property type="match status" value="1"/>
</dbReference>